<evidence type="ECO:0000313" key="2">
    <source>
        <dbReference type="Proteomes" id="UP000502297"/>
    </source>
</evidence>
<reference evidence="1 2" key="1">
    <citation type="submission" date="2020-03" db="EMBL/GenBank/DDBJ databases">
        <authorList>
            <person name="Zhu W."/>
        </authorList>
    </citation>
    <scope>NUCLEOTIDE SEQUENCE [LARGE SCALE GENOMIC DNA]</scope>
    <source>
        <strain evidence="1 2">323-1</strain>
    </source>
</reference>
<evidence type="ECO:0000313" key="1">
    <source>
        <dbReference type="EMBL" id="QIO07498.1"/>
    </source>
</evidence>
<gene>
    <name evidence="1" type="ORF">G8E00_10130</name>
</gene>
<accession>A0A6G8S0C7</accession>
<organism evidence="1 2">
    <name type="scientific">Acinetobacter shaoyimingii</name>
    <dbReference type="NCBI Taxonomy" id="2715164"/>
    <lineage>
        <taxon>Bacteria</taxon>
        <taxon>Pseudomonadati</taxon>
        <taxon>Pseudomonadota</taxon>
        <taxon>Gammaproteobacteria</taxon>
        <taxon>Moraxellales</taxon>
        <taxon>Moraxellaceae</taxon>
        <taxon>Acinetobacter</taxon>
    </lineage>
</organism>
<name>A0A6G8S0C7_9GAMM</name>
<dbReference type="KEGG" id="asha:G8E00_10130"/>
<dbReference type="AlphaFoldDB" id="A0A6G8S0C7"/>
<dbReference type="EMBL" id="CP049801">
    <property type="protein sequence ID" value="QIO07498.1"/>
    <property type="molecule type" value="Genomic_DNA"/>
</dbReference>
<dbReference type="Proteomes" id="UP000502297">
    <property type="component" value="Chromosome"/>
</dbReference>
<proteinExistence type="predicted"/>
<sequence>MTASQVFADKVPVRYVKDIQKISEQYSLDMKKFLKSLDPSITQFKPEQKQEFCGILQRYADSFYQATDRNRSELPFSYSNLTKQDIINKVLMSKEMEILSGYGIQCNLN</sequence>
<protein>
    <submittedName>
        <fullName evidence="1">Uncharacterized protein</fullName>
    </submittedName>
</protein>
<keyword evidence="2" id="KW-1185">Reference proteome</keyword>